<dbReference type="Proteomes" id="UP001159363">
    <property type="component" value="Chromosome X"/>
</dbReference>
<evidence type="ECO:0000313" key="4">
    <source>
        <dbReference type="Proteomes" id="UP001159363"/>
    </source>
</evidence>
<feature type="domain" description="Integrase zinc-binding" evidence="2">
    <location>
        <begin position="8"/>
        <end position="61"/>
    </location>
</feature>
<evidence type="ECO:0000259" key="2">
    <source>
        <dbReference type="Pfam" id="PF17921"/>
    </source>
</evidence>
<protein>
    <recommendedName>
        <fullName evidence="1">RNA-directed DNA polymerase</fullName>
        <ecNumber evidence="1">2.7.7.49</ecNumber>
    </recommendedName>
</protein>
<proteinExistence type="predicted"/>
<keyword evidence="4" id="KW-1185">Reference proteome</keyword>
<dbReference type="PANTHER" id="PTHR37984">
    <property type="entry name" value="PROTEIN CBG26694"/>
    <property type="match status" value="1"/>
</dbReference>
<gene>
    <name evidence="3" type="ORF">PR048_012938</name>
</gene>
<accession>A0ABQ9HQS9</accession>
<dbReference type="InterPro" id="IPR050951">
    <property type="entry name" value="Retrovirus_Pol_polyprotein"/>
</dbReference>
<sequence>MKGSRIFIPRQLCTDILGKIHEGLMGIVKCCHWAQESVWWANITTEITSVVEDCEQCLNQRSQHEEPLQPTTLPGRLWSLIGMDIFELTNVHYLVVQDYFSRFLVVMKLDRLSSEAEILRSKKMDPNLGLLACRAIASESGFSPVEIMFGWKLRITLPQASSSQQPHWDTHSFRQFRTCDLCIKER</sequence>
<dbReference type="Gene3D" id="1.10.340.70">
    <property type="match status" value="1"/>
</dbReference>
<reference evidence="3 4" key="1">
    <citation type="submission" date="2023-02" db="EMBL/GenBank/DDBJ databases">
        <title>LHISI_Scaffold_Assembly.</title>
        <authorList>
            <person name="Stuart O.P."/>
            <person name="Cleave R."/>
            <person name="Magrath M.J.L."/>
            <person name="Mikheyev A.S."/>
        </authorList>
    </citation>
    <scope>NUCLEOTIDE SEQUENCE [LARGE SCALE GENOMIC DNA]</scope>
    <source>
        <strain evidence="3">Daus_M_001</strain>
        <tissue evidence="3">Leg muscle</tissue>
    </source>
</reference>
<evidence type="ECO:0000313" key="3">
    <source>
        <dbReference type="EMBL" id="KAJ8886726.1"/>
    </source>
</evidence>
<dbReference type="InterPro" id="IPR041588">
    <property type="entry name" value="Integrase_H2C2"/>
</dbReference>
<dbReference type="PANTHER" id="PTHR37984:SF9">
    <property type="entry name" value="INTEGRASE CATALYTIC DOMAIN-CONTAINING PROTEIN"/>
    <property type="match status" value="1"/>
</dbReference>
<evidence type="ECO:0000256" key="1">
    <source>
        <dbReference type="ARBA" id="ARBA00012493"/>
    </source>
</evidence>
<organism evidence="3 4">
    <name type="scientific">Dryococelus australis</name>
    <dbReference type="NCBI Taxonomy" id="614101"/>
    <lineage>
        <taxon>Eukaryota</taxon>
        <taxon>Metazoa</taxon>
        <taxon>Ecdysozoa</taxon>
        <taxon>Arthropoda</taxon>
        <taxon>Hexapoda</taxon>
        <taxon>Insecta</taxon>
        <taxon>Pterygota</taxon>
        <taxon>Neoptera</taxon>
        <taxon>Polyneoptera</taxon>
        <taxon>Phasmatodea</taxon>
        <taxon>Verophasmatodea</taxon>
        <taxon>Anareolatae</taxon>
        <taxon>Phasmatidae</taxon>
        <taxon>Eurycanthinae</taxon>
        <taxon>Dryococelus</taxon>
    </lineage>
</organism>
<dbReference type="EMBL" id="JARBHB010000004">
    <property type="protein sequence ID" value="KAJ8886726.1"/>
    <property type="molecule type" value="Genomic_DNA"/>
</dbReference>
<dbReference type="Pfam" id="PF17921">
    <property type="entry name" value="Integrase_H2C2"/>
    <property type="match status" value="1"/>
</dbReference>
<name>A0ABQ9HQS9_9NEOP</name>
<comment type="caution">
    <text evidence="3">The sequence shown here is derived from an EMBL/GenBank/DDBJ whole genome shotgun (WGS) entry which is preliminary data.</text>
</comment>
<dbReference type="EC" id="2.7.7.49" evidence="1"/>